<reference evidence="3" key="1">
    <citation type="submission" date="2020-06" db="EMBL/GenBank/DDBJ databases">
        <authorList>
            <person name="Dong N."/>
        </authorList>
    </citation>
    <scope>NUCLEOTIDE SEQUENCE</scope>
    <source>
        <strain evidence="3">R655-4</strain>
    </source>
</reference>
<feature type="domain" description="YycE-like C-terminal" evidence="2">
    <location>
        <begin position="67"/>
        <end position="119"/>
    </location>
</feature>
<dbReference type="InterPro" id="IPR058997">
    <property type="entry name" value="YycE-like_C"/>
</dbReference>
<accession>A0AAJ1QC91</accession>
<dbReference type="Proteomes" id="UP001170959">
    <property type="component" value="Unassembled WGS sequence"/>
</dbReference>
<organism evidence="3 4">
    <name type="scientific">Empedobacter brevis</name>
    <dbReference type="NCBI Taxonomy" id="247"/>
    <lineage>
        <taxon>Bacteria</taxon>
        <taxon>Pseudomonadati</taxon>
        <taxon>Bacteroidota</taxon>
        <taxon>Flavobacteriia</taxon>
        <taxon>Flavobacteriales</taxon>
        <taxon>Weeksellaceae</taxon>
        <taxon>Empedobacter</taxon>
    </lineage>
</organism>
<dbReference type="InterPro" id="IPR029068">
    <property type="entry name" value="Glyas_Bleomycin-R_OHBP_Dase"/>
</dbReference>
<evidence type="ECO:0000259" key="1">
    <source>
        <dbReference type="Pfam" id="PF22658"/>
    </source>
</evidence>
<comment type="caution">
    <text evidence="3">The sequence shown here is derived from an EMBL/GenBank/DDBJ whole genome shotgun (WGS) entry which is preliminary data.</text>
</comment>
<evidence type="ECO:0000313" key="4">
    <source>
        <dbReference type="Proteomes" id="UP001170959"/>
    </source>
</evidence>
<evidence type="ECO:0000313" key="3">
    <source>
        <dbReference type="EMBL" id="MDM1071383.1"/>
    </source>
</evidence>
<dbReference type="SUPFAM" id="SSF54593">
    <property type="entry name" value="Glyoxalase/Bleomycin resistance protein/Dihydroxybiphenyl dioxygenase"/>
    <property type="match status" value="1"/>
</dbReference>
<dbReference type="RefSeq" id="WP_286491826.1">
    <property type="nucleotide sequence ID" value="NZ_JACAGJ010000001.1"/>
</dbReference>
<dbReference type="Gene3D" id="3.10.180.10">
    <property type="entry name" value="2,3-Dihydroxybiphenyl 1,2-Dioxygenase, domain 1"/>
    <property type="match status" value="1"/>
</dbReference>
<proteinExistence type="predicted"/>
<dbReference type="Pfam" id="PF22659">
    <property type="entry name" value="YycE-like_C"/>
    <property type="match status" value="1"/>
</dbReference>
<gene>
    <name evidence="3" type="ORF">HX001_02625</name>
</gene>
<reference evidence="3" key="2">
    <citation type="journal article" date="2022" name="Sci. Total Environ.">
        <title>Prevalence, transmission, and molecular epidemiology of tet(X)-positive bacteria among humans, animals, and environmental niches in China: An epidemiological, and genomic-based study.</title>
        <authorList>
            <person name="Dong N."/>
            <person name="Zeng Y."/>
            <person name="Cai C."/>
            <person name="Sun C."/>
            <person name="Lu J."/>
            <person name="Liu C."/>
            <person name="Zhou H."/>
            <person name="Sun Q."/>
            <person name="Shu L."/>
            <person name="Wang H."/>
            <person name="Wang Y."/>
            <person name="Wang S."/>
            <person name="Wu C."/>
            <person name="Chan E.W."/>
            <person name="Chen G."/>
            <person name="Shen Z."/>
            <person name="Chen S."/>
            <person name="Zhang R."/>
        </authorList>
    </citation>
    <scope>NUCLEOTIDE SEQUENCE</scope>
    <source>
        <strain evidence="3">R655-4</strain>
    </source>
</reference>
<dbReference type="EMBL" id="JACAGJ010000001">
    <property type="protein sequence ID" value="MDM1071383.1"/>
    <property type="molecule type" value="Genomic_DNA"/>
</dbReference>
<sequence>MQFRSARHTNRIKEIETFYTKILNLDILGDFKNHNGYDGLFIGKANTDWHLEFTTSSDDVNHQFDEDDCLVFYPETQEEYEAVIKNLEFYRIEPIQAKNPYWNINGISFLDPDGFVVIVSSLRIK</sequence>
<dbReference type="InterPro" id="IPR058998">
    <property type="entry name" value="YycE-like_N"/>
</dbReference>
<protein>
    <submittedName>
        <fullName evidence="3">VOC family protein</fullName>
    </submittedName>
</protein>
<dbReference type="AlphaFoldDB" id="A0AAJ1QC91"/>
<evidence type="ECO:0000259" key="2">
    <source>
        <dbReference type="Pfam" id="PF22659"/>
    </source>
</evidence>
<dbReference type="Pfam" id="PF22658">
    <property type="entry name" value="YycE-like_N"/>
    <property type="match status" value="1"/>
</dbReference>
<name>A0AAJ1QC91_9FLAO</name>
<feature type="domain" description="YycE-like N-terminal" evidence="1">
    <location>
        <begin position="3"/>
        <end position="54"/>
    </location>
</feature>